<comment type="pathway">
    <text evidence="1">Cofactor biosynthesis; adenosylcobalamin biosynthesis.</text>
</comment>
<dbReference type="SUPFAM" id="SSF53790">
    <property type="entry name" value="Tetrapyrrole methylase"/>
    <property type="match status" value="1"/>
</dbReference>
<dbReference type="EC" id="2.1.1.132" evidence="7"/>
<evidence type="ECO:0000259" key="6">
    <source>
        <dbReference type="Pfam" id="PF00590"/>
    </source>
</evidence>
<dbReference type="Pfam" id="PF00590">
    <property type="entry name" value="TP_methylase"/>
    <property type="match status" value="1"/>
</dbReference>
<gene>
    <name evidence="7" type="primary">cbiE</name>
    <name evidence="7" type="ordered locus">Curi_c24890</name>
</gene>
<dbReference type="PANTHER" id="PTHR43182:SF1">
    <property type="entry name" value="COBALT-PRECORRIN-7 C(5)-METHYLTRANSFERASE"/>
    <property type="match status" value="1"/>
</dbReference>
<dbReference type="InterPro" id="IPR012818">
    <property type="entry name" value="CbiE"/>
</dbReference>
<dbReference type="GO" id="GO:0008276">
    <property type="term" value="F:protein methyltransferase activity"/>
    <property type="evidence" value="ECO:0007669"/>
    <property type="project" value="InterPro"/>
</dbReference>
<accession>K0B1Z2</accession>
<dbReference type="AlphaFoldDB" id="K0B1Z2"/>
<name>K0B1Z2_GOTA9</name>
<dbReference type="KEGG" id="cad:Curi_c24890"/>
<dbReference type="GO" id="GO:0046025">
    <property type="term" value="F:precorrin-6Y C5,15-methyltransferase (decarboxylating) activity"/>
    <property type="evidence" value="ECO:0007669"/>
    <property type="project" value="UniProtKB-EC"/>
</dbReference>
<dbReference type="HOGENOM" id="CLU_089162_2_0_9"/>
<dbReference type="InterPro" id="IPR035996">
    <property type="entry name" value="4pyrrol_Methylase_sf"/>
</dbReference>
<dbReference type="PANTHER" id="PTHR43182">
    <property type="entry name" value="COBALT-PRECORRIN-6B C(15)-METHYLTRANSFERASE (DECARBOXYLATING)"/>
    <property type="match status" value="1"/>
</dbReference>
<proteinExistence type="predicted"/>
<dbReference type="GO" id="GO:0009236">
    <property type="term" value="P:cobalamin biosynthetic process"/>
    <property type="evidence" value="ECO:0007669"/>
    <property type="project" value="UniProtKB-UniPathway"/>
</dbReference>
<keyword evidence="2" id="KW-0169">Cobalamin biosynthesis</keyword>
<dbReference type="PATRIC" id="fig|1128398.3.peg.2564"/>
<dbReference type="NCBIfam" id="TIGR02467">
    <property type="entry name" value="CbiE"/>
    <property type="match status" value="1"/>
</dbReference>
<dbReference type="GO" id="GO:0032259">
    <property type="term" value="P:methylation"/>
    <property type="evidence" value="ECO:0007669"/>
    <property type="project" value="UniProtKB-KW"/>
</dbReference>
<dbReference type="Gene3D" id="3.30.950.10">
    <property type="entry name" value="Methyltransferase, Cobalt-precorrin-4 Transmethylase, Domain 2"/>
    <property type="match status" value="1"/>
</dbReference>
<evidence type="ECO:0000256" key="2">
    <source>
        <dbReference type="ARBA" id="ARBA00022573"/>
    </source>
</evidence>
<evidence type="ECO:0000256" key="1">
    <source>
        <dbReference type="ARBA" id="ARBA00004953"/>
    </source>
</evidence>
<organism evidence="7 8">
    <name type="scientific">Gottschalkia acidurici (strain ATCC 7906 / DSM 604 / BCRC 14475 / CIP 104303 / KCTC 5404 / NCIMB 10678 / 9a)</name>
    <name type="common">Clostridium acidurici</name>
    <dbReference type="NCBI Taxonomy" id="1128398"/>
    <lineage>
        <taxon>Bacteria</taxon>
        <taxon>Bacillati</taxon>
        <taxon>Bacillota</taxon>
        <taxon>Tissierellia</taxon>
        <taxon>Tissierellales</taxon>
        <taxon>Gottschalkiaceae</taxon>
        <taxon>Gottschalkia</taxon>
    </lineage>
</organism>
<keyword evidence="3 7" id="KW-0489">Methyltransferase</keyword>
<evidence type="ECO:0000256" key="3">
    <source>
        <dbReference type="ARBA" id="ARBA00022603"/>
    </source>
</evidence>
<dbReference type="UniPathway" id="UPA00148"/>
<dbReference type="Gene3D" id="3.40.1010.10">
    <property type="entry name" value="Cobalt-precorrin-4 Transmethylase, Domain 1"/>
    <property type="match status" value="1"/>
</dbReference>
<keyword evidence="5" id="KW-0949">S-adenosyl-L-methionine</keyword>
<dbReference type="eggNOG" id="COG2241">
    <property type="taxonomic scope" value="Bacteria"/>
</dbReference>
<keyword evidence="4 7" id="KW-0808">Transferase</keyword>
<dbReference type="InterPro" id="IPR000878">
    <property type="entry name" value="4pyrrol_Mease"/>
</dbReference>
<dbReference type="CDD" id="cd11644">
    <property type="entry name" value="Precorrin-6Y-MT"/>
    <property type="match status" value="1"/>
</dbReference>
<dbReference type="Proteomes" id="UP000006094">
    <property type="component" value="Chromosome"/>
</dbReference>
<evidence type="ECO:0000256" key="4">
    <source>
        <dbReference type="ARBA" id="ARBA00022679"/>
    </source>
</evidence>
<reference evidence="7 8" key="1">
    <citation type="journal article" date="2012" name="PLoS ONE">
        <title>The purine-utilizing bacterium Clostridium acidurici 9a: a genome-guided metabolic reconsideration.</title>
        <authorList>
            <person name="Hartwich K."/>
            <person name="Poehlein A."/>
            <person name="Daniel R."/>
        </authorList>
    </citation>
    <scope>NUCLEOTIDE SEQUENCE [LARGE SCALE GENOMIC DNA]</scope>
    <source>
        <strain evidence="8">ATCC 7906 / DSM 604 / BCRC 14475 / CIP 104303 / KCTC 5404 / NCIMB 10678 / 9a</strain>
    </source>
</reference>
<keyword evidence="8" id="KW-1185">Reference proteome</keyword>
<evidence type="ECO:0000313" key="7">
    <source>
        <dbReference type="EMBL" id="AFS79484.1"/>
    </source>
</evidence>
<protein>
    <submittedName>
        <fullName evidence="7">Precorrin-6y C5,15-methyltransferase, cbiE subunit CbiE</fullName>
        <ecNumber evidence="7">2.1.1.132</ecNumber>
    </submittedName>
</protein>
<dbReference type="InterPro" id="IPR050714">
    <property type="entry name" value="Cobalamin_biosynth_MTase"/>
</dbReference>
<evidence type="ECO:0000256" key="5">
    <source>
        <dbReference type="ARBA" id="ARBA00022691"/>
    </source>
</evidence>
<dbReference type="STRING" id="1128398.Curi_c24890"/>
<evidence type="ECO:0000313" key="8">
    <source>
        <dbReference type="Proteomes" id="UP000006094"/>
    </source>
</evidence>
<dbReference type="InterPro" id="IPR014777">
    <property type="entry name" value="4pyrrole_Mease_sub1"/>
</dbReference>
<dbReference type="EMBL" id="CP003326">
    <property type="protein sequence ID" value="AFS79484.1"/>
    <property type="molecule type" value="Genomic_DNA"/>
</dbReference>
<dbReference type="InterPro" id="IPR014776">
    <property type="entry name" value="4pyrrole_Mease_sub2"/>
</dbReference>
<sequence>MGPGNIKNLTIEAIEVLKDSSKIISFGRIGDVAQEFNKNISKVKTLNEIGYLLENKSMIEENIAILASGDPCFYGILEYLKRKEVRIDKIVPGVSSLQYMMSKLKKSWHNSNLVSFHGRDEEKEEKIRNIMKSQTSIILTDSNNTPNNISKLLYEKGLKGKIYAGYNLSYEDEKIIIGNIGDEINYESSLALVVVEVD</sequence>
<feature type="domain" description="Tetrapyrrole methylase" evidence="6">
    <location>
        <begin position="1"/>
        <end position="181"/>
    </location>
</feature>